<gene>
    <name evidence="1" type="ORF">GDO54_001354</name>
</gene>
<dbReference type="Proteomes" id="UP001181693">
    <property type="component" value="Unassembled WGS sequence"/>
</dbReference>
<reference evidence="1" key="1">
    <citation type="thesis" date="2020" institute="ProQuest LLC" country="789 East Eisenhower Parkway, Ann Arbor, MI, USA">
        <title>Comparative Genomics and Chromosome Evolution.</title>
        <authorList>
            <person name="Mudd A.B."/>
        </authorList>
    </citation>
    <scope>NUCLEOTIDE SEQUENCE</scope>
    <source>
        <strain evidence="1">1538</strain>
        <tissue evidence="1">Blood</tissue>
    </source>
</reference>
<name>A0AAV3B3V6_PYXAD</name>
<evidence type="ECO:0000313" key="1">
    <source>
        <dbReference type="EMBL" id="DBA33714.1"/>
    </source>
</evidence>
<evidence type="ECO:0000313" key="2">
    <source>
        <dbReference type="Proteomes" id="UP001181693"/>
    </source>
</evidence>
<organism evidence="1 2">
    <name type="scientific">Pyxicephalus adspersus</name>
    <name type="common">African bullfrog</name>
    <dbReference type="NCBI Taxonomy" id="30357"/>
    <lineage>
        <taxon>Eukaryota</taxon>
        <taxon>Metazoa</taxon>
        <taxon>Chordata</taxon>
        <taxon>Craniata</taxon>
        <taxon>Vertebrata</taxon>
        <taxon>Euteleostomi</taxon>
        <taxon>Amphibia</taxon>
        <taxon>Batrachia</taxon>
        <taxon>Anura</taxon>
        <taxon>Neobatrachia</taxon>
        <taxon>Ranoidea</taxon>
        <taxon>Pyxicephalidae</taxon>
        <taxon>Pyxicephalinae</taxon>
        <taxon>Pyxicephalus</taxon>
    </lineage>
</organism>
<sequence length="81" mass="9485">MNMRKPQTRYPKCFALGQFIFMVIANFEDLGPTLLVLNSERCINLQAQSINPKVRYYQVHRFKRGPRPLASNVSPHFDVKF</sequence>
<comment type="caution">
    <text evidence="1">The sequence shown here is derived from an EMBL/GenBank/DDBJ whole genome shotgun (WGS) entry which is preliminary data.</text>
</comment>
<keyword evidence="2" id="KW-1185">Reference proteome</keyword>
<dbReference type="EMBL" id="DYDO01000001">
    <property type="protein sequence ID" value="DBA33714.1"/>
    <property type="molecule type" value="Genomic_DNA"/>
</dbReference>
<dbReference type="AlphaFoldDB" id="A0AAV3B3V6"/>
<protein>
    <submittedName>
        <fullName evidence="1">Uncharacterized protein</fullName>
    </submittedName>
</protein>
<accession>A0AAV3B3V6</accession>
<proteinExistence type="predicted"/>